<dbReference type="PROSITE" id="PS50853">
    <property type="entry name" value="FN3"/>
    <property type="match status" value="1"/>
</dbReference>
<dbReference type="SUPFAM" id="SSF56300">
    <property type="entry name" value="Metallo-dependent phosphatases"/>
    <property type="match status" value="1"/>
</dbReference>
<dbReference type="InterPro" id="IPR013783">
    <property type="entry name" value="Ig-like_fold"/>
</dbReference>
<dbReference type="SUPFAM" id="SSF49363">
    <property type="entry name" value="Purple acid phosphatase, N-terminal domain"/>
    <property type="match status" value="1"/>
</dbReference>
<keyword evidence="6" id="KW-1185">Reference proteome</keyword>
<dbReference type="Gene3D" id="2.60.40.10">
    <property type="entry name" value="Immunoglobulins"/>
    <property type="match status" value="1"/>
</dbReference>
<dbReference type="PANTHER" id="PTHR22953:SF153">
    <property type="entry name" value="PURPLE ACID PHOSPHATASE"/>
    <property type="match status" value="1"/>
</dbReference>
<dbReference type="PANTHER" id="PTHR22953">
    <property type="entry name" value="ACID PHOSPHATASE RELATED"/>
    <property type="match status" value="1"/>
</dbReference>
<evidence type="ECO:0000256" key="1">
    <source>
        <dbReference type="ARBA" id="ARBA00022729"/>
    </source>
</evidence>
<dbReference type="InterPro" id="IPR004843">
    <property type="entry name" value="Calcineurin-like_PHP"/>
</dbReference>
<dbReference type="Pfam" id="PF00149">
    <property type="entry name" value="Metallophos"/>
    <property type="match status" value="1"/>
</dbReference>
<dbReference type="RefSeq" id="WP_343995884.1">
    <property type="nucleotide sequence ID" value="NZ_BAAALG010000012.1"/>
</dbReference>
<dbReference type="CDD" id="cd00063">
    <property type="entry name" value="FN3"/>
    <property type="match status" value="1"/>
</dbReference>
<evidence type="ECO:0000256" key="3">
    <source>
        <dbReference type="SAM" id="SignalP"/>
    </source>
</evidence>
<accession>A0ABP4EKI5</accession>
<keyword evidence="1 3" id="KW-0732">Signal</keyword>
<feature type="region of interest" description="Disordered" evidence="2">
    <location>
        <begin position="232"/>
        <end position="252"/>
    </location>
</feature>
<protein>
    <recommendedName>
        <fullName evidence="4">Fibronectin type-III domain-containing protein</fullName>
    </recommendedName>
</protein>
<dbReference type="SUPFAM" id="SSF49785">
    <property type="entry name" value="Galactose-binding domain-like"/>
    <property type="match status" value="1"/>
</dbReference>
<dbReference type="InterPro" id="IPR003961">
    <property type="entry name" value="FN3_dom"/>
</dbReference>
<evidence type="ECO:0000313" key="6">
    <source>
        <dbReference type="Proteomes" id="UP001501581"/>
    </source>
</evidence>
<gene>
    <name evidence="5" type="ORF">GCM10009668_32430</name>
</gene>
<feature type="compositionally biased region" description="Polar residues" evidence="2">
    <location>
        <begin position="235"/>
        <end position="245"/>
    </location>
</feature>
<dbReference type="EMBL" id="BAAALG010000012">
    <property type="protein sequence ID" value="GAA1109538.1"/>
    <property type="molecule type" value="Genomic_DNA"/>
</dbReference>
<dbReference type="Gene3D" id="2.60.40.380">
    <property type="entry name" value="Purple acid phosphatase-like, N-terminal"/>
    <property type="match status" value="1"/>
</dbReference>
<dbReference type="Proteomes" id="UP001501581">
    <property type="component" value="Unassembled WGS sequence"/>
</dbReference>
<reference evidence="6" key="1">
    <citation type="journal article" date="2019" name="Int. J. Syst. Evol. Microbiol.">
        <title>The Global Catalogue of Microorganisms (GCM) 10K type strain sequencing project: providing services to taxonomists for standard genome sequencing and annotation.</title>
        <authorList>
            <consortium name="The Broad Institute Genomics Platform"/>
            <consortium name="The Broad Institute Genome Sequencing Center for Infectious Disease"/>
            <person name="Wu L."/>
            <person name="Ma J."/>
        </authorList>
    </citation>
    <scope>NUCLEOTIDE SEQUENCE [LARGE SCALE GENOMIC DNA]</scope>
    <source>
        <strain evidence="6">JCM 13008</strain>
    </source>
</reference>
<dbReference type="Gene3D" id="2.60.120.260">
    <property type="entry name" value="Galactose-binding domain-like"/>
    <property type="match status" value="1"/>
</dbReference>
<feature type="domain" description="Fibronectin type-III" evidence="4">
    <location>
        <begin position="225"/>
        <end position="319"/>
    </location>
</feature>
<sequence length="882" mass="95283">MKTRDSAVLGLCLLVGGGALTALALGPAAAADDVPLVGASTSWRYLQDDTFPGGAEPLSWTLPQFDDAAWLSGSGTFGGKISGGVQSPAYDAANTATTQLELNAPGASTRVRTYFFRADFELTAQQIADIAVVRGTLKFDDGAVVYVNGQEVGRHDVAPGLEGLNYAPGGSTSMDSLNLAFGPEVLVPGTNTIAVEVHNDRDSSSDIWFGLDSLDAFGAESAGIAPTRIILTPTEDPSTSQNVTFQGGEPDDVRGRIQFRAEGGPIRAVNAPIQPKAASNDYGHFSGTLTGLKPATEYQYRVAADGVWSEWQQFTTEDPDATDFSYLYYGDAQIGLNTTWPKVVQQALAKAPDAVGSVHAGDLIDTGGNDAQWQDWFTGMKTAAATTNVMAAPGNHEYSGDKLLTSWKAHFEYPHNNPNESTIGDLAPLAVGDTPVAKQYRAFFDHWSDFAAETVYFTDFQGVRFITVNATRDSTFLTPDSLPACTGADCPAANVSALWTQYQAQWLDYVLANSESKWNVVTFHQPVYSTSAGRDEKVLRDYWVPVFEKHDIDLVQMGHDHTYARGYKNTTATDVAGRTDGPVYIVSNSGAKHYDLETDAKNVWVNNGATQVQKAQDVTTYQVIDVSKDTLTYRSYIAEINGSGTYYRNGQLLDAAQFEVGDLWDEFTVYKTDDGRKAVQEAGMAAPEFEDLTQAPELTTQPQALVKATHGDDVTLTVAAQADGELSYQWQRRPLAGGTWQDLRREDETSLLLEHVTPATARYEYRVAVANGAKTVHSEASRIQVSKRNARITVAKADLKRGKVATVKLRADVSGRVQLVLTHGATTRLKSVKVTAGRTVTVKLGKLAKKGGPKKASLALTLLADDEGYAVTRKAQKVALKR</sequence>
<dbReference type="Gene3D" id="3.60.21.10">
    <property type="match status" value="1"/>
</dbReference>
<evidence type="ECO:0000259" key="4">
    <source>
        <dbReference type="PROSITE" id="PS50853"/>
    </source>
</evidence>
<feature type="chain" id="PRO_5047083059" description="Fibronectin type-III domain-containing protein" evidence="3">
    <location>
        <begin position="25"/>
        <end position="882"/>
    </location>
</feature>
<dbReference type="InterPro" id="IPR008979">
    <property type="entry name" value="Galactose-bd-like_sf"/>
</dbReference>
<dbReference type="InterPro" id="IPR039331">
    <property type="entry name" value="PAPs-like"/>
</dbReference>
<evidence type="ECO:0000313" key="5">
    <source>
        <dbReference type="EMBL" id="GAA1109538.1"/>
    </source>
</evidence>
<dbReference type="Pfam" id="PF16656">
    <property type="entry name" value="Pur_ac_phosph_N"/>
    <property type="match status" value="1"/>
</dbReference>
<dbReference type="InterPro" id="IPR008963">
    <property type="entry name" value="Purple_acid_Pase-like_N"/>
</dbReference>
<comment type="caution">
    <text evidence="5">The sequence shown here is derived from an EMBL/GenBank/DDBJ whole genome shotgun (WGS) entry which is preliminary data.</text>
</comment>
<dbReference type="InterPro" id="IPR015914">
    <property type="entry name" value="PAPs_N"/>
</dbReference>
<name>A0ABP4EKI5_9ACTN</name>
<feature type="signal peptide" evidence="3">
    <location>
        <begin position="1"/>
        <end position="24"/>
    </location>
</feature>
<dbReference type="InterPro" id="IPR029052">
    <property type="entry name" value="Metallo-depent_PP-like"/>
</dbReference>
<evidence type="ECO:0000256" key="2">
    <source>
        <dbReference type="SAM" id="MobiDB-lite"/>
    </source>
</evidence>
<organism evidence="5 6">
    <name type="scientific">Nocardioides dubius</name>
    <dbReference type="NCBI Taxonomy" id="317019"/>
    <lineage>
        <taxon>Bacteria</taxon>
        <taxon>Bacillati</taxon>
        <taxon>Actinomycetota</taxon>
        <taxon>Actinomycetes</taxon>
        <taxon>Propionibacteriales</taxon>
        <taxon>Nocardioidaceae</taxon>
        <taxon>Nocardioides</taxon>
    </lineage>
</organism>
<proteinExistence type="predicted"/>